<gene>
    <name evidence="2" type="ORF">TCM_020956</name>
</gene>
<dbReference type="InterPro" id="IPR002937">
    <property type="entry name" value="Amino_oxidase"/>
</dbReference>
<dbReference type="GO" id="GO:0008168">
    <property type="term" value="F:methyltransferase activity"/>
    <property type="evidence" value="ECO:0000318"/>
    <property type="project" value="GO_Central"/>
</dbReference>
<dbReference type="Pfam" id="PF02353">
    <property type="entry name" value="CMAS"/>
    <property type="match status" value="1"/>
</dbReference>
<dbReference type="GO" id="GO:0016491">
    <property type="term" value="F:oxidoreductase activity"/>
    <property type="evidence" value="ECO:0007669"/>
    <property type="project" value="InterPro"/>
</dbReference>
<dbReference type="InterPro" id="IPR026669">
    <property type="entry name" value="Arsenite_MeTrfase-like"/>
</dbReference>
<organism evidence="2 3">
    <name type="scientific">Theobroma cacao</name>
    <name type="common">Cacao</name>
    <name type="synonym">Cocoa</name>
    <dbReference type="NCBI Taxonomy" id="3641"/>
    <lineage>
        <taxon>Eukaryota</taxon>
        <taxon>Viridiplantae</taxon>
        <taxon>Streptophyta</taxon>
        <taxon>Embryophyta</taxon>
        <taxon>Tracheophyta</taxon>
        <taxon>Spermatophyta</taxon>
        <taxon>Magnoliopsida</taxon>
        <taxon>eudicotyledons</taxon>
        <taxon>Gunneridae</taxon>
        <taxon>Pentapetalae</taxon>
        <taxon>rosids</taxon>
        <taxon>malvids</taxon>
        <taxon>Malvales</taxon>
        <taxon>Malvaceae</taxon>
        <taxon>Byttnerioideae</taxon>
        <taxon>Theobroma</taxon>
    </lineage>
</organism>
<dbReference type="CDD" id="cd02440">
    <property type="entry name" value="AdoMet_MTases"/>
    <property type="match status" value="1"/>
</dbReference>
<dbReference type="PANTHER" id="PTHR43675:SF30">
    <property type="entry name" value="CYCLOPROPANE-FATTY-ACYL-PHOSPHOLIPID SYNTHASE"/>
    <property type="match status" value="1"/>
</dbReference>
<dbReference type="EMBL" id="CM001882">
    <property type="protein sequence ID" value="EOY06140.1"/>
    <property type="molecule type" value="Genomic_DNA"/>
</dbReference>
<dbReference type="HOGENOM" id="CLU_008662_2_0_1"/>
<evidence type="ECO:0000313" key="2">
    <source>
        <dbReference type="EMBL" id="EOY06140.1"/>
    </source>
</evidence>
<dbReference type="Gene3D" id="3.40.50.150">
    <property type="entry name" value="Vaccinia Virus protein VP39"/>
    <property type="match status" value="1"/>
</dbReference>
<proteinExistence type="predicted"/>
<dbReference type="AlphaFoldDB" id="A0A061EM68"/>
<dbReference type="InterPro" id="IPR036188">
    <property type="entry name" value="FAD/NAD-bd_sf"/>
</dbReference>
<feature type="domain" description="Amine oxidase" evidence="1">
    <location>
        <begin position="74"/>
        <end position="335"/>
    </location>
</feature>
<dbReference type="Gene3D" id="1.10.405.20">
    <property type="match status" value="1"/>
</dbReference>
<dbReference type="Gene3D" id="3.50.50.60">
    <property type="entry name" value="FAD/NAD(P)-binding domain"/>
    <property type="match status" value="1"/>
</dbReference>
<dbReference type="SUPFAM" id="SSF51905">
    <property type="entry name" value="FAD/NAD(P)-binding domain"/>
    <property type="match status" value="1"/>
</dbReference>
<dbReference type="Gramene" id="EOY06140">
    <property type="protein sequence ID" value="EOY06140"/>
    <property type="gene ID" value="TCM_020956"/>
</dbReference>
<evidence type="ECO:0000259" key="1">
    <source>
        <dbReference type="Pfam" id="PF01593"/>
    </source>
</evidence>
<dbReference type="Proteomes" id="UP000026915">
    <property type="component" value="Chromosome 4"/>
</dbReference>
<dbReference type="Pfam" id="PF01593">
    <property type="entry name" value="Amino_oxidase"/>
    <property type="match status" value="1"/>
</dbReference>
<dbReference type="InterPro" id="IPR029063">
    <property type="entry name" value="SAM-dependent_MTases_sf"/>
</dbReference>
<dbReference type="OMA" id="FLDPARY"/>
<accession>A0A061EM68</accession>
<dbReference type="eggNOG" id="ENOG502QSMW">
    <property type="taxonomic scope" value="Eukaryota"/>
</dbReference>
<name>A0A061EM68_THECC</name>
<keyword evidence="3" id="KW-1185">Reference proteome</keyword>
<dbReference type="Gene3D" id="3.30.70.1990">
    <property type="match status" value="1"/>
</dbReference>
<reference evidence="2 3" key="1">
    <citation type="journal article" date="2013" name="Genome Biol.">
        <title>The genome sequence of the most widely cultivated cacao type and its use to identify candidate genes regulating pod color.</title>
        <authorList>
            <person name="Motamayor J.C."/>
            <person name="Mockaitis K."/>
            <person name="Schmutz J."/>
            <person name="Haiminen N."/>
            <person name="Iii D.L."/>
            <person name="Cornejo O."/>
            <person name="Findley S.D."/>
            <person name="Zheng P."/>
            <person name="Utro F."/>
            <person name="Royaert S."/>
            <person name="Saski C."/>
            <person name="Jenkins J."/>
            <person name="Podicheti R."/>
            <person name="Zhao M."/>
            <person name="Scheffler B.E."/>
            <person name="Stack J.C."/>
            <person name="Feltus F.A."/>
            <person name="Mustiga G.M."/>
            <person name="Amores F."/>
            <person name="Phillips W."/>
            <person name="Marelli J.P."/>
            <person name="May G.D."/>
            <person name="Shapiro H."/>
            <person name="Ma J."/>
            <person name="Bustamante C.D."/>
            <person name="Schnell R.J."/>
            <person name="Main D."/>
            <person name="Gilbert D."/>
            <person name="Parida L."/>
            <person name="Kuhn D.N."/>
        </authorList>
    </citation>
    <scope>NUCLEOTIDE SEQUENCE [LARGE SCALE GENOMIC DNA]</scope>
    <source>
        <strain evidence="3">cv. Matina 1-6</strain>
    </source>
</reference>
<protein>
    <submittedName>
        <fullName evidence="2">Cyclopropane-fatty-acyl-phospholipid synthase, putative</fullName>
    </submittedName>
</protein>
<dbReference type="SUPFAM" id="SSF53335">
    <property type="entry name" value="S-adenosyl-L-methionine-dependent methyltransferases"/>
    <property type="match status" value="1"/>
</dbReference>
<evidence type="ECO:0000313" key="3">
    <source>
        <dbReference type="Proteomes" id="UP000026915"/>
    </source>
</evidence>
<dbReference type="PANTHER" id="PTHR43675">
    <property type="entry name" value="ARSENITE METHYLTRANSFERASE"/>
    <property type="match status" value="1"/>
</dbReference>
<dbReference type="InParanoid" id="A0A061EM68"/>
<sequence>MCRNYSCFNMFRISKLGAIKREGTPSILLSHTLPLSSPNSHTRAKHIQQLYTDPRQQTEYYRMRVAVIGGGIRGLVSAYVLAKAGVNVVVYEKGKQFGGHARTVNFHAIDLDLAFMFLNPAKHPNVLDFFTGLGVDVETSDVSFSVSLDNGQGYEWGNQKGFSSLFAQKKNVFNPYFWQMLREIIRFKDDVVSYLQELENNPDTGRNETMGQFIESRGYSELFRKAYLVPICCSVWSCSAEEVMSFSAFSTLSFCHTHYLYEILGRQQWLTVRGFSKLENKVKDLLESRGCQLSIGCEVHSVLTADDGRTIVCSGDDFQEVYDGCMMAVDAPTALRLLGNQATFDESRILGAFRYAYSDIFLHHDDNLMPNNRAAWSSLNFLRSAENKGCLTYWLNMLQNVGKTTLPFLLTLNPDSTPKHTLLKWSTSRLIPSVAASKASLELEEIQGKRGIWFCGYDFHGDAVEAGLIATYGILGKRNSVLNKPENMAPSLLERGARLFVTRFLRQFISTGCIILLEEGGGVFTFKGNMNKCSLKTVLRVHSPQFYWKVMTEADLGLADAFMNRDFSFVDKEDGLLHLLTILIANRNFEHSVSRLKKKRGWWTPPLFTAGLAYAKYFFKHVMRQNNLMQARRNISQHYDQSNDFFSLFLDETMTYSCAVFKKEDEDLKVAQKRKISVLIEKAKINSKHEILEIGFGWGSLAIEVVKLTGCRYTGITLSEEQLKFSEKKVKEAGLQDHIKFELCDYRKLPSSYKCDRIISCEMIEHVGDEYLEEFFGWCEKVLTEDGLLVLQFSSTSDEGYHDYRHTSDFLKEYIFPGICPPSLGRISSAMAATTRLCVEHVENIGSQYHRTVRFWKNKLLDNKSKIVALGFNEEFIRMWEYYLDYVAAGMNSRTHLNYQVVFSRHGYPAAPGNPDKGFSSALD</sequence>